<dbReference type="InterPro" id="IPR003889">
    <property type="entry name" value="FYrich_C"/>
</dbReference>
<evidence type="ECO:0008006" key="10">
    <source>
        <dbReference type="Google" id="ProtNLM"/>
    </source>
</evidence>
<dbReference type="GO" id="GO:0034647">
    <property type="term" value="F:histone H3K4me/H3K4me2/H3K4me3 demethylase activity"/>
    <property type="evidence" value="ECO:0000318"/>
    <property type="project" value="GO_Central"/>
</dbReference>
<organism evidence="8 9">
    <name type="scientific">Lactuca sativa</name>
    <name type="common">Garden lettuce</name>
    <dbReference type="NCBI Taxonomy" id="4236"/>
    <lineage>
        <taxon>Eukaryota</taxon>
        <taxon>Viridiplantae</taxon>
        <taxon>Streptophyta</taxon>
        <taxon>Embryophyta</taxon>
        <taxon>Tracheophyta</taxon>
        <taxon>Spermatophyta</taxon>
        <taxon>Magnoliopsida</taxon>
        <taxon>eudicotyledons</taxon>
        <taxon>Gunneridae</taxon>
        <taxon>Pentapetalae</taxon>
        <taxon>asterids</taxon>
        <taxon>campanulids</taxon>
        <taxon>Asterales</taxon>
        <taxon>Asteraceae</taxon>
        <taxon>Cichorioideae</taxon>
        <taxon>Cichorieae</taxon>
        <taxon>Lactucinae</taxon>
        <taxon>Lactuca</taxon>
    </lineage>
</organism>
<keyword evidence="9" id="KW-1185">Reference proteome</keyword>
<feature type="region of interest" description="Disordered" evidence="5">
    <location>
        <begin position="31"/>
        <end position="93"/>
    </location>
</feature>
<dbReference type="SMART" id="SM00558">
    <property type="entry name" value="JmjC"/>
    <property type="match status" value="1"/>
</dbReference>
<feature type="domain" description="JmjN" evidence="6">
    <location>
        <begin position="94"/>
        <end position="135"/>
    </location>
</feature>
<dbReference type="SUPFAM" id="SSF51197">
    <property type="entry name" value="Clavaminate synthase-like"/>
    <property type="match status" value="1"/>
</dbReference>
<dbReference type="Pfam" id="PF02375">
    <property type="entry name" value="JmjN"/>
    <property type="match status" value="1"/>
</dbReference>
<comment type="caution">
    <text evidence="8">The sequence shown here is derived from an EMBL/GenBank/DDBJ whole genome shotgun (WGS) entry which is preliminary data.</text>
</comment>
<feature type="compositionally biased region" description="Polar residues" evidence="5">
    <location>
        <begin position="31"/>
        <end position="48"/>
    </location>
</feature>
<dbReference type="InterPro" id="IPR004198">
    <property type="entry name" value="Znf_C5HC2"/>
</dbReference>
<protein>
    <recommendedName>
        <fullName evidence="10">JmjC domain-containing protein</fullName>
    </recommendedName>
</protein>
<feature type="compositionally biased region" description="Low complexity" evidence="5">
    <location>
        <begin position="180"/>
        <end position="197"/>
    </location>
</feature>
<keyword evidence="4" id="KW-0539">Nucleus</keyword>
<dbReference type="GO" id="GO:0005634">
    <property type="term" value="C:nucleus"/>
    <property type="evidence" value="ECO:0000318"/>
    <property type="project" value="GO_Central"/>
</dbReference>
<dbReference type="GO" id="GO:0010468">
    <property type="term" value="P:regulation of gene expression"/>
    <property type="evidence" value="ECO:0000318"/>
    <property type="project" value="GO_Central"/>
</dbReference>
<dbReference type="Pfam" id="PF02373">
    <property type="entry name" value="JmjC"/>
    <property type="match status" value="1"/>
</dbReference>
<dbReference type="SMART" id="SM00541">
    <property type="entry name" value="FYRN"/>
    <property type="match status" value="1"/>
</dbReference>
<evidence type="ECO:0000256" key="4">
    <source>
        <dbReference type="ARBA" id="ARBA00023242"/>
    </source>
</evidence>
<dbReference type="Gene3D" id="2.60.120.650">
    <property type="entry name" value="Cupin"/>
    <property type="match status" value="1"/>
</dbReference>
<dbReference type="InterPro" id="IPR003347">
    <property type="entry name" value="JmjC_dom"/>
</dbReference>
<evidence type="ECO:0000256" key="1">
    <source>
        <dbReference type="ARBA" id="ARBA00004123"/>
    </source>
</evidence>
<feature type="compositionally biased region" description="Basic residues" evidence="5">
    <location>
        <begin position="165"/>
        <end position="179"/>
    </location>
</feature>
<dbReference type="InterPro" id="IPR003349">
    <property type="entry name" value="JmjN"/>
</dbReference>
<feature type="domain" description="JmjC" evidence="7">
    <location>
        <begin position="286"/>
        <end position="452"/>
    </location>
</feature>
<dbReference type="SMART" id="SM00542">
    <property type="entry name" value="FYRC"/>
    <property type="match status" value="1"/>
</dbReference>
<dbReference type="Pfam" id="PF05964">
    <property type="entry name" value="FYRN"/>
    <property type="match status" value="1"/>
</dbReference>
<dbReference type="OrthoDB" id="1678912at2759"/>
<dbReference type="PROSITE" id="PS51542">
    <property type="entry name" value="FYRN"/>
    <property type="match status" value="1"/>
</dbReference>
<dbReference type="PROSITE" id="PS51184">
    <property type="entry name" value="JMJC"/>
    <property type="match status" value="1"/>
</dbReference>
<evidence type="ECO:0000256" key="3">
    <source>
        <dbReference type="ARBA" id="ARBA00023004"/>
    </source>
</evidence>
<comment type="subcellular location">
    <subcellularLocation>
        <location evidence="1">Nucleus</location>
    </subcellularLocation>
</comment>
<feature type="region of interest" description="Disordered" evidence="5">
    <location>
        <begin position="157"/>
        <end position="201"/>
    </location>
</feature>
<dbReference type="EMBL" id="NBSK02000007">
    <property type="protein sequence ID" value="KAJ0195078.1"/>
    <property type="molecule type" value="Genomic_DNA"/>
</dbReference>
<evidence type="ECO:0000313" key="9">
    <source>
        <dbReference type="Proteomes" id="UP000235145"/>
    </source>
</evidence>
<dbReference type="GO" id="GO:0000785">
    <property type="term" value="C:chromatin"/>
    <property type="evidence" value="ECO:0000318"/>
    <property type="project" value="GO_Central"/>
</dbReference>
<dbReference type="GO" id="GO:0006338">
    <property type="term" value="P:chromatin remodeling"/>
    <property type="evidence" value="ECO:0000318"/>
    <property type="project" value="GO_Central"/>
</dbReference>
<name>A0A9R1UYE8_LACSA</name>
<dbReference type="PROSITE" id="PS51543">
    <property type="entry name" value="FYRC"/>
    <property type="match status" value="1"/>
</dbReference>
<keyword evidence="2" id="KW-0560">Oxidoreductase</keyword>
<dbReference type="PANTHER" id="PTHR10694">
    <property type="entry name" value="LYSINE-SPECIFIC DEMETHYLASE"/>
    <property type="match status" value="1"/>
</dbReference>
<sequence>METIVNEEIDTNIISQCETVKVKRLLRRTSSPRYQLSETSTEPQISHNKQMKDRSSKNTPKDDQSLESSGSPRNQKITARWDPSEACRPDVDDAPIFYPTTEEFEDTIGYISKIRPVAEAYGICRIVPPSSWKPPCPLMEKKFWEEARFSTRIQQVDLLQNREPMKKKRGRKRRRKTYTRRCPNPSEGGGSESNTSSDSDDKFGFRSGSDFTFKEFEEFAKKFKEHYFGMKETQGLEPSIEEIEGEYWRIIEQPTDEVEVYYGADLETGVFESGFPKILENNESDRYVKSGWNLNNFPRLAGSVLSFEGCDISGVLVPWLYVGMCFSSFCWHVEDHHLYSVNYMHWGDPKMWYGVPGSHANALEDAMRKHLPDLFKEQPDLLHQLVTQLSPKVLKSEGVPVYRASQCCGEFIVTFPRAYHAGFNCGFNCAEAVNVAPVDWLEHGQGAVEVYSQQRRKTSISHDKLLLAAATEGIRALFEVSFLNKQTSENLYWKRVCGKNGILTNAIKGRVEMEMKRIEHLQTSFQFQKMEDDFDTTNEKECYLCFYDLHMSAATCTCLPDGFTCLKHANLLCSCDPKQRVVYLRYTLDELTTLVNSLEGDSDALQKWASEKFQLDPERAFLEDHKCVSSVPVKEEALALQSDPKQETFDMCVNQEMKVGHGCSIDLNLDNIGSTKVEKNNDEFDDIKVEVVSIGSVAFGKLWCNNQAIFPKGYQSRVKYLSFLNPRATSSYISEIHDGGLIGPLFKVFLEECPNESFMEVSADKCWELVLQRLNQEILKNSELASGDVRLPPGVNGLEMFGLSSPAIIQAIEGLDVEHRCVEYWKNKFNSNGREE</sequence>
<dbReference type="Pfam" id="PF02928">
    <property type="entry name" value="zf-C5HC2"/>
    <property type="match status" value="1"/>
</dbReference>
<evidence type="ECO:0000256" key="5">
    <source>
        <dbReference type="SAM" id="MobiDB-lite"/>
    </source>
</evidence>
<gene>
    <name evidence="8" type="ORF">LSAT_V11C700353470</name>
</gene>
<evidence type="ECO:0000256" key="2">
    <source>
        <dbReference type="ARBA" id="ARBA00023002"/>
    </source>
</evidence>
<evidence type="ECO:0000313" key="8">
    <source>
        <dbReference type="EMBL" id="KAJ0195078.1"/>
    </source>
</evidence>
<evidence type="ECO:0000259" key="6">
    <source>
        <dbReference type="PROSITE" id="PS51183"/>
    </source>
</evidence>
<dbReference type="PANTHER" id="PTHR10694:SF105">
    <property type="entry name" value="LYSINE-SPECIFIC DEMETHYLASE JMJ14"/>
    <property type="match status" value="1"/>
</dbReference>
<evidence type="ECO:0000259" key="7">
    <source>
        <dbReference type="PROSITE" id="PS51184"/>
    </source>
</evidence>
<proteinExistence type="predicted"/>
<dbReference type="AlphaFoldDB" id="A0A9R1UYE8"/>
<dbReference type="SMART" id="SM00545">
    <property type="entry name" value="JmjN"/>
    <property type="match status" value="1"/>
</dbReference>
<dbReference type="PROSITE" id="PS51183">
    <property type="entry name" value="JMJN"/>
    <property type="match status" value="1"/>
</dbReference>
<keyword evidence="3" id="KW-0408">Iron</keyword>
<dbReference type="InterPro" id="IPR003888">
    <property type="entry name" value="FYrich_N"/>
</dbReference>
<dbReference type="GO" id="GO:0048731">
    <property type="term" value="P:system development"/>
    <property type="evidence" value="ECO:0007669"/>
    <property type="project" value="UniProtKB-ARBA"/>
</dbReference>
<dbReference type="Gene3D" id="3.30.160.360">
    <property type="match status" value="1"/>
</dbReference>
<feature type="compositionally biased region" description="Polar residues" evidence="5">
    <location>
        <begin position="66"/>
        <end position="77"/>
    </location>
</feature>
<feature type="compositionally biased region" description="Basic and acidic residues" evidence="5">
    <location>
        <begin position="82"/>
        <end position="91"/>
    </location>
</feature>
<dbReference type="Pfam" id="PF05965">
    <property type="entry name" value="FYRC"/>
    <property type="match status" value="1"/>
</dbReference>
<feature type="compositionally biased region" description="Basic and acidic residues" evidence="5">
    <location>
        <begin position="50"/>
        <end position="64"/>
    </location>
</feature>
<dbReference type="Proteomes" id="UP000235145">
    <property type="component" value="Unassembled WGS sequence"/>
</dbReference>
<accession>A0A9R1UYE8</accession>
<reference evidence="8 9" key="1">
    <citation type="journal article" date="2017" name="Nat. Commun.">
        <title>Genome assembly with in vitro proximity ligation data and whole-genome triplication in lettuce.</title>
        <authorList>
            <person name="Reyes-Chin-Wo S."/>
            <person name="Wang Z."/>
            <person name="Yang X."/>
            <person name="Kozik A."/>
            <person name="Arikit S."/>
            <person name="Song C."/>
            <person name="Xia L."/>
            <person name="Froenicke L."/>
            <person name="Lavelle D.O."/>
            <person name="Truco M.J."/>
            <person name="Xia R."/>
            <person name="Zhu S."/>
            <person name="Xu C."/>
            <person name="Xu H."/>
            <person name="Xu X."/>
            <person name="Cox K."/>
            <person name="Korf I."/>
            <person name="Meyers B.C."/>
            <person name="Michelmore R.W."/>
        </authorList>
    </citation>
    <scope>NUCLEOTIDE SEQUENCE [LARGE SCALE GENOMIC DNA]</scope>
    <source>
        <strain evidence="9">cv. Salinas</strain>
        <tissue evidence="8">Seedlings</tissue>
    </source>
</reference>